<dbReference type="Pfam" id="PF05130">
    <property type="entry name" value="FlgN"/>
    <property type="match status" value="1"/>
</dbReference>
<dbReference type="SUPFAM" id="SSF140566">
    <property type="entry name" value="FlgN-like"/>
    <property type="match status" value="1"/>
</dbReference>
<name>A0ABU3DDA1_9RHOB</name>
<sequence length="107" mass="11420">MSERNAKRLLRVLESERAALLSGDLARLEDIAARKEEILAKGISPAAALAETLGRVGAENHRLLKAASRGIESALSRIAETSAPLRTYDASGSAKGTPASGRLERRR</sequence>
<evidence type="ECO:0000256" key="1">
    <source>
        <dbReference type="ARBA" id="ARBA00002397"/>
    </source>
</evidence>
<comment type="function">
    <text evidence="1">Required for the efficient initiation of filament assembly.</text>
</comment>
<comment type="similarity">
    <text evidence="2">Belongs to the FlgN family.</text>
</comment>
<evidence type="ECO:0000256" key="3">
    <source>
        <dbReference type="ARBA" id="ARBA00022795"/>
    </source>
</evidence>
<dbReference type="Proteomes" id="UP001265259">
    <property type="component" value="Unassembled WGS sequence"/>
</dbReference>
<evidence type="ECO:0008006" key="7">
    <source>
        <dbReference type="Google" id="ProtNLM"/>
    </source>
</evidence>
<keyword evidence="3" id="KW-1005">Bacterial flagellum biogenesis</keyword>
<evidence type="ECO:0000313" key="6">
    <source>
        <dbReference type="Proteomes" id="UP001265259"/>
    </source>
</evidence>
<evidence type="ECO:0000313" key="5">
    <source>
        <dbReference type="EMBL" id="MDT0681699.1"/>
    </source>
</evidence>
<organism evidence="5 6">
    <name type="scientific">Tropicimonas omnivorans</name>
    <dbReference type="NCBI Taxonomy" id="3075590"/>
    <lineage>
        <taxon>Bacteria</taxon>
        <taxon>Pseudomonadati</taxon>
        <taxon>Pseudomonadota</taxon>
        <taxon>Alphaproteobacteria</taxon>
        <taxon>Rhodobacterales</taxon>
        <taxon>Roseobacteraceae</taxon>
        <taxon>Tropicimonas</taxon>
    </lineage>
</organism>
<comment type="caution">
    <text evidence="5">The sequence shown here is derived from an EMBL/GenBank/DDBJ whole genome shotgun (WGS) entry which is preliminary data.</text>
</comment>
<accession>A0ABU3DDA1</accession>
<evidence type="ECO:0000256" key="2">
    <source>
        <dbReference type="ARBA" id="ARBA00007703"/>
    </source>
</evidence>
<gene>
    <name evidence="5" type="ORF">RM543_03300</name>
</gene>
<keyword evidence="6" id="KW-1185">Reference proteome</keyword>
<reference evidence="5 6" key="1">
    <citation type="submission" date="2023-09" db="EMBL/GenBank/DDBJ databases">
        <authorList>
            <person name="Rey-Velasco X."/>
        </authorList>
    </citation>
    <scope>NUCLEOTIDE SEQUENCE [LARGE SCALE GENOMIC DNA]</scope>
    <source>
        <strain evidence="5 6">F158</strain>
    </source>
</reference>
<dbReference type="EMBL" id="JAVRHL010000001">
    <property type="protein sequence ID" value="MDT0681699.1"/>
    <property type="molecule type" value="Genomic_DNA"/>
</dbReference>
<protein>
    <recommendedName>
        <fullName evidence="7">FlgN protein</fullName>
    </recommendedName>
</protein>
<dbReference type="InterPro" id="IPR007809">
    <property type="entry name" value="FlgN-like"/>
</dbReference>
<feature type="region of interest" description="Disordered" evidence="4">
    <location>
        <begin position="86"/>
        <end position="107"/>
    </location>
</feature>
<proteinExistence type="inferred from homology"/>
<dbReference type="RefSeq" id="WP_311689470.1">
    <property type="nucleotide sequence ID" value="NZ_JAVRHL010000001.1"/>
</dbReference>
<dbReference type="InterPro" id="IPR036679">
    <property type="entry name" value="FlgN-like_sf"/>
</dbReference>
<dbReference type="Gene3D" id="1.20.58.300">
    <property type="entry name" value="FlgN-like"/>
    <property type="match status" value="1"/>
</dbReference>
<evidence type="ECO:0000256" key="4">
    <source>
        <dbReference type="SAM" id="MobiDB-lite"/>
    </source>
</evidence>